<evidence type="ECO:0008006" key="6">
    <source>
        <dbReference type="Google" id="ProtNLM"/>
    </source>
</evidence>
<feature type="coiled-coil region" evidence="1">
    <location>
        <begin position="402"/>
        <end position="436"/>
    </location>
</feature>
<dbReference type="EMBL" id="CAJOBA010000002">
    <property type="protein sequence ID" value="CAF3492424.1"/>
    <property type="molecule type" value="Genomic_DNA"/>
</dbReference>
<evidence type="ECO:0000256" key="2">
    <source>
        <dbReference type="SAM" id="MobiDB-lite"/>
    </source>
</evidence>
<dbReference type="GO" id="GO:0051256">
    <property type="term" value="P:mitotic spindle midzone assembly"/>
    <property type="evidence" value="ECO:0007669"/>
    <property type="project" value="TreeGrafter"/>
</dbReference>
<sequence length="511" mass="60407">MSFTWVPVRLHMQWMAENNLLSLGDIVNAVYVERIKVLREKCNETGDDPKPWVEATIKNLRKMVAEMIDEDRKLYERKMNEINAIKLKHNQLWKELHPDKDCPTYDDPLPLLPALRKYEEEYHRLKEQHTKLLEKEPEIRREEQELCNELNEQPLTIDKDTLLVTCMSFITTHIIELREEKTKRIDKLNTFVSTLKEFEELYGWKCPTIETMIGRLLNIDDISKFSLTKEAIELVEKEFNEISEQVSNAEQKFEQSKNLLKDLIRKHRSLKPTSENIIKHQQCRLSVLPNLTAEVDRYKEHAMDKLTSEIMKVREQIHFILDKLSVGQVNSDPKYAILHEDEFTEDLQYMHEELLQELEAKYEANKAMYEQIENWDGLFREYQDFEKTSTDPDRFYIRGYSAITESKTRKRLEQQLKECELKLQALDEDYQRKNNNQEFKINGLSIMSYIAQVKEDHQKLRGRDQRDPSRKPLEPKTTGCIAGGRVRLIDDSGACAPSLCVPVSKKQKKRN</sequence>
<evidence type="ECO:0000313" key="5">
    <source>
        <dbReference type="Proteomes" id="UP000677228"/>
    </source>
</evidence>
<dbReference type="GO" id="GO:0005737">
    <property type="term" value="C:cytoplasm"/>
    <property type="evidence" value="ECO:0007669"/>
    <property type="project" value="TreeGrafter"/>
</dbReference>
<comment type="caution">
    <text evidence="3">The sequence shown here is derived from an EMBL/GenBank/DDBJ whole genome shotgun (WGS) entry which is preliminary data.</text>
</comment>
<dbReference type="Pfam" id="PF03999">
    <property type="entry name" value="MAP65_ASE1"/>
    <property type="match status" value="1"/>
</dbReference>
<feature type="compositionally biased region" description="Basic and acidic residues" evidence="2">
    <location>
        <begin position="459"/>
        <end position="474"/>
    </location>
</feature>
<evidence type="ECO:0000256" key="1">
    <source>
        <dbReference type="SAM" id="Coils"/>
    </source>
</evidence>
<dbReference type="PANTHER" id="PTHR19321:SF41">
    <property type="entry name" value="FASCETTO-RELATED"/>
    <property type="match status" value="1"/>
</dbReference>
<dbReference type="Proteomes" id="UP000682733">
    <property type="component" value="Unassembled WGS sequence"/>
</dbReference>
<dbReference type="Gene3D" id="1.20.58.1520">
    <property type="match status" value="1"/>
</dbReference>
<feature type="region of interest" description="Disordered" evidence="2">
    <location>
        <begin position="459"/>
        <end position="478"/>
    </location>
</feature>
<evidence type="ECO:0000313" key="4">
    <source>
        <dbReference type="EMBL" id="CAF3492424.1"/>
    </source>
</evidence>
<organism evidence="3 5">
    <name type="scientific">Didymodactylos carnosus</name>
    <dbReference type="NCBI Taxonomy" id="1234261"/>
    <lineage>
        <taxon>Eukaryota</taxon>
        <taxon>Metazoa</taxon>
        <taxon>Spiralia</taxon>
        <taxon>Gnathifera</taxon>
        <taxon>Rotifera</taxon>
        <taxon>Eurotatoria</taxon>
        <taxon>Bdelloidea</taxon>
        <taxon>Philodinida</taxon>
        <taxon>Philodinidae</taxon>
        <taxon>Didymodactylos</taxon>
    </lineage>
</organism>
<dbReference type="GO" id="GO:0008017">
    <property type="term" value="F:microtubule binding"/>
    <property type="evidence" value="ECO:0007669"/>
    <property type="project" value="InterPro"/>
</dbReference>
<gene>
    <name evidence="3" type="ORF">OVA965_LOCUS50</name>
    <name evidence="4" type="ORF">TMI583_LOCUS50</name>
</gene>
<reference evidence="3" key="1">
    <citation type="submission" date="2021-02" db="EMBL/GenBank/DDBJ databases">
        <authorList>
            <person name="Nowell W R."/>
        </authorList>
    </citation>
    <scope>NUCLEOTIDE SEQUENCE</scope>
</reference>
<name>A0A8S2CQV7_9BILA</name>
<dbReference type="InterPro" id="IPR007145">
    <property type="entry name" value="MAP65_Ase1_PRC1"/>
</dbReference>
<feature type="coiled-coil region" evidence="1">
    <location>
        <begin position="232"/>
        <end position="266"/>
    </location>
</feature>
<accession>A0A8S2CQV7</accession>
<dbReference type="GO" id="GO:1990023">
    <property type="term" value="C:mitotic spindle midzone"/>
    <property type="evidence" value="ECO:0007669"/>
    <property type="project" value="TreeGrafter"/>
</dbReference>
<dbReference type="PANTHER" id="PTHR19321">
    <property type="entry name" value="PROTEIN REGULATOR OF CYTOKINESIS 1 PRC1-RELATED"/>
    <property type="match status" value="1"/>
</dbReference>
<dbReference type="EMBL" id="CAJNOK010000002">
    <property type="protein sequence ID" value="CAF0721149.1"/>
    <property type="molecule type" value="Genomic_DNA"/>
</dbReference>
<dbReference type="AlphaFoldDB" id="A0A8S2CQV7"/>
<keyword evidence="1" id="KW-0175">Coiled coil</keyword>
<protein>
    <recommendedName>
        <fullName evidence="6">Protein regulator of cytokinesis 1</fullName>
    </recommendedName>
</protein>
<evidence type="ECO:0000313" key="3">
    <source>
        <dbReference type="EMBL" id="CAF0721149.1"/>
    </source>
</evidence>
<proteinExistence type="predicted"/>
<dbReference type="Proteomes" id="UP000677228">
    <property type="component" value="Unassembled WGS sequence"/>
</dbReference>